<comment type="catalytic activity">
    <reaction evidence="15">
        <text>L-seryl-[protein] + ATP = O-phospho-L-seryl-[protein] + ADP + H(+)</text>
        <dbReference type="Rhea" id="RHEA:17989"/>
        <dbReference type="Rhea" id="RHEA-COMP:9863"/>
        <dbReference type="Rhea" id="RHEA-COMP:11604"/>
        <dbReference type="ChEBI" id="CHEBI:15378"/>
        <dbReference type="ChEBI" id="CHEBI:29999"/>
        <dbReference type="ChEBI" id="CHEBI:30616"/>
        <dbReference type="ChEBI" id="CHEBI:83421"/>
        <dbReference type="ChEBI" id="CHEBI:456216"/>
        <dbReference type="EC" id="2.7.11.1"/>
    </reaction>
</comment>
<feature type="chain" id="PRO_5045354127" description="non-specific serine/threonine protein kinase" evidence="18">
    <location>
        <begin position="22"/>
        <end position="809"/>
    </location>
</feature>
<keyword evidence="13" id="KW-0472">Membrane</keyword>
<dbReference type="InterPro" id="IPR011009">
    <property type="entry name" value="Kinase-like_dom_sf"/>
</dbReference>
<feature type="binding site" evidence="16">
    <location>
        <position position="520"/>
    </location>
    <ligand>
        <name>ATP</name>
        <dbReference type="ChEBI" id="CHEBI:30616"/>
    </ligand>
</feature>
<dbReference type="PROSITE" id="PS00108">
    <property type="entry name" value="PROTEIN_KINASE_ST"/>
    <property type="match status" value="1"/>
</dbReference>
<dbReference type="InterPro" id="IPR008271">
    <property type="entry name" value="Ser/Thr_kinase_AS"/>
</dbReference>
<evidence type="ECO:0000256" key="7">
    <source>
        <dbReference type="ARBA" id="ARBA00022729"/>
    </source>
</evidence>
<evidence type="ECO:0000256" key="16">
    <source>
        <dbReference type="PROSITE-ProRule" id="PRU10141"/>
    </source>
</evidence>
<dbReference type="CDD" id="cd14066">
    <property type="entry name" value="STKc_IRAK"/>
    <property type="match status" value="1"/>
</dbReference>
<evidence type="ECO:0000256" key="13">
    <source>
        <dbReference type="ARBA" id="ARBA00023136"/>
    </source>
</evidence>
<accession>A0ABM0PUQ0</accession>
<dbReference type="SUPFAM" id="SSF52058">
    <property type="entry name" value="L domain-like"/>
    <property type="match status" value="1"/>
</dbReference>
<dbReference type="PANTHER" id="PTHR45631">
    <property type="entry name" value="OS07G0107800 PROTEIN-RELATED"/>
    <property type="match status" value="1"/>
</dbReference>
<dbReference type="Gene3D" id="3.30.200.20">
    <property type="entry name" value="Phosphorylase Kinase, domain 1"/>
    <property type="match status" value="1"/>
</dbReference>
<dbReference type="Pfam" id="PF12819">
    <property type="entry name" value="Malectin_like"/>
    <property type="match status" value="1"/>
</dbReference>
<evidence type="ECO:0000256" key="5">
    <source>
        <dbReference type="ARBA" id="ARBA00022679"/>
    </source>
</evidence>
<evidence type="ECO:0000256" key="15">
    <source>
        <dbReference type="ARBA" id="ARBA00048679"/>
    </source>
</evidence>
<keyword evidence="10" id="KW-0418">Kinase</keyword>
<keyword evidence="9 16" id="KW-0547">Nucleotide-binding</keyword>
<dbReference type="InterPro" id="IPR032675">
    <property type="entry name" value="LRR_dom_sf"/>
</dbReference>
<evidence type="ECO:0000256" key="18">
    <source>
        <dbReference type="SAM" id="SignalP"/>
    </source>
</evidence>
<evidence type="ECO:0000313" key="21">
    <source>
        <dbReference type="RefSeq" id="XP_008244760.1"/>
    </source>
</evidence>
<dbReference type="Gene3D" id="1.10.510.10">
    <property type="entry name" value="Transferase(Phosphotransferase) domain 1"/>
    <property type="match status" value="1"/>
</dbReference>
<dbReference type="InterPro" id="IPR017441">
    <property type="entry name" value="Protein_kinase_ATP_BS"/>
</dbReference>
<evidence type="ECO:0000256" key="14">
    <source>
        <dbReference type="ARBA" id="ARBA00047899"/>
    </source>
</evidence>
<dbReference type="InterPro" id="IPR000719">
    <property type="entry name" value="Prot_kinase_dom"/>
</dbReference>
<reference evidence="21" key="2">
    <citation type="submission" date="2025-08" db="UniProtKB">
        <authorList>
            <consortium name="RefSeq"/>
        </authorList>
    </citation>
    <scope>IDENTIFICATION</scope>
</reference>
<dbReference type="InterPro" id="IPR001245">
    <property type="entry name" value="Ser-Thr/Tyr_kinase_cat_dom"/>
</dbReference>
<evidence type="ECO:0000313" key="20">
    <source>
        <dbReference type="Proteomes" id="UP000694861"/>
    </source>
</evidence>
<evidence type="ECO:0000256" key="2">
    <source>
        <dbReference type="ARBA" id="ARBA00012513"/>
    </source>
</evidence>
<sequence>MKPFLFPLLGGFAFMLLLVHAQDDQTGFISIDCGLAENTSYTEKMTGINYISDETFISTGENNVVLQEYRNKYQEPYMSLRSFPGGIRNCYKINVTNGTKYLIRSSFKYGNYDRQNILPEFDLQLGTNVWDLVKLEDASTITNKELIHVPLRDYIHVCLVNTGLGIPFISALELRPLPNTSYQTQTGSLALQWRLDTGQIAANLTEYRYPDDVHDRFWYGYYDDNWKRVITSSTINSDVHDSFQPPSVVMSTAATPKNGTDALYISWMDFDNSAEYFVYMHFAEFEKLQPNQSRQFNITMNGESLHEKVVPYYLSSTIYSTRALSTGGKYNISIFKAENSTLPPILNAIEVYTIKEFLESRTNQADVDAITSIKSTYKIKKNWQGDPCSPLVNSWEGINCSNEHTRIVSLNLSSSGLTGEIAPYISNLTMIHILDLSNNNLTGSIPDFLSRLRKLMVLNLEKNKLTGLVPVGLIQKRKDERFTYPEIVEITSNFKSIIGRGGFGEVYFGTLQNQTQVAVKLLISSSTQGSKEFENEVSLLMRAHHRNLVSLVGYCDEGETMALVYNFVANGNLQQRLSVGNLHVLTWKERLQIAVDAARGLDYLHNGCKPSIVHRDLKTSNILLNENLHAMIADFGLSKVFATESATHVSTDPKGTFGYLDPQYYYTGKLKKKSDIYSFGIVLLELITGRAAIIRDVEAEPIHICRWVSPKFETMEIESIVDSRIQGTYNTSSAWKALQIAMACVPLTAFQRPDITFIYNNLKECLEIEMSSGRTQIVGNDDTSSSSSIRMASQIESETSSSSPVIISI</sequence>
<name>A0ABM0PUQ0_PRUMU</name>
<dbReference type="Pfam" id="PF07714">
    <property type="entry name" value="PK_Tyr_Ser-Thr"/>
    <property type="match status" value="1"/>
</dbReference>
<keyword evidence="3" id="KW-0723">Serine/threonine-protein kinase</keyword>
<feature type="compositionally biased region" description="Low complexity" evidence="17">
    <location>
        <begin position="784"/>
        <end position="809"/>
    </location>
</feature>
<evidence type="ECO:0000256" key="9">
    <source>
        <dbReference type="ARBA" id="ARBA00022741"/>
    </source>
</evidence>
<evidence type="ECO:0000256" key="1">
    <source>
        <dbReference type="ARBA" id="ARBA00004167"/>
    </source>
</evidence>
<dbReference type="SMART" id="SM00220">
    <property type="entry name" value="S_TKc"/>
    <property type="match status" value="1"/>
</dbReference>
<evidence type="ECO:0000256" key="12">
    <source>
        <dbReference type="ARBA" id="ARBA00022989"/>
    </source>
</evidence>
<keyword evidence="4" id="KW-0433">Leucine-rich repeat</keyword>
<dbReference type="Gene3D" id="3.80.10.10">
    <property type="entry name" value="Ribonuclease Inhibitor"/>
    <property type="match status" value="1"/>
</dbReference>
<evidence type="ECO:0000256" key="17">
    <source>
        <dbReference type="SAM" id="MobiDB-lite"/>
    </source>
</evidence>
<keyword evidence="8" id="KW-0677">Repeat</keyword>
<dbReference type="PANTHER" id="PTHR45631:SF202">
    <property type="entry name" value="SENESCENCE-INDUCED RECEPTOR-LIKE SERINE_THREONINE-PROTEIN KINASE"/>
    <property type="match status" value="1"/>
</dbReference>
<evidence type="ECO:0000256" key="8">
    <source>
        <dbReference type="ARBA" id="ARBA00022737"/>
    </source>
</evidence>
<evidence type="ECO:0000256" key="6">
    <source>
        <dbReference type="ARBA" id="ARBA00022692"/>
    </source>
</evidence>
<feature type="region of interest" description="Disordered" evidence="17">
    <location>
        <begin position="777"/>
        <end position="809"/>
    </location>
</feature>
<protein>
    <recommendedName>
        <fullName evidence="2">non-specific serine/threonine protein kinase</fullName>
        <ecNumber evidence="2">2.7.11.1</ecNumber>
    </recommendedName>
</protein>
<dbReference type="SUPFAM" id="SSF56112">
    <property type="entry name" value="Protein kinase-like (PK-like)"/>
    <property type="match status" value="1"/>
</dbReference>
<comment type="subcellular location">
    <subcellularLocation>
        <location evidence="1">Membrane</location>
        <topology evidence="1">Single-pass membrane protein</topology>
    </subcellularLocation>
</comment>
<proteinExistence type="predicted"/>
<evidence type="ECO:0000256" key="10">
    <source>
        <dbReference type="ARBA" id="ARBA00022777"/>
    </source>
</evidence>
<feature type="signal peptide" evidence="18">
    <location>
        <begin position="1"/>
        <end position="21"/>
    </location>
</feature>
<dbReference type="Proteomes" id="UP000694861">
    <property type="component" value="Unplaced"/>
</dbReference>
<dbReference type="Gene3D" id="2.60.120.430">
    <property type="entry name" value="Galactose-binding lectin"/>
    <property type="match status" value="1"/>
</dbReference>
<keyword evidence="7 18" id="KW-0732">Signal</keyword>
<organism evidence="20 21">
    <name type="scientific">Prunus mume</name>
    <name type="common">Japanese apricot</name>
    <name type="synonym">Armeniaca mume</name>
    <dbReference type="NCBI Taxonomy" id="102107"/>
    <lineage>
        <taxon>Eukaryota</taxon>
        <taxon>Viridiplantae</taxon>
        <taxon>Streptophyta</taxon>
        <taxon>Embryophyta</taxon>
        <taxon>Tracheophyta</taxon>
        <taxon>Spermatophyta</taxon>
        <taxon>Magnoliopsida</taxon>
        <taxon>eudicotyledons</taxon>
        <taxon>Gunneridae</taxon>
        <taxon>Pentapetalae</taxon>
        <taxon>rosids</taxon>
        <taxon>fabids</taxon>
        <taxon>Rosales</taxon>
        <taxon>Rosaceae</taxon>
        <taxon>Amygdaloideae</taxon>
        <taxon>Amygdaleae</taxon>
        <taxon>Prunus</taxon>
    </lineage>
</organism>
<dbReference type="RefSeq" id="XP_008244760.1">
    <property type="nucleotide sequence ID" value="XM_008246538.1"/>
</dbReference>
<evidence type="ECO:0000256" key="4">
    <source>
        <dbReference type="ARBA" id="ARBA00022614"/>
    </source>
</evidence>
<dbReference type="InterPro" id="IPR024788">
    <property type="entry name" value="Malectin-like_Carb-bd_dom"/>
</dbReference>
<feature type="domain" description="Protein kinase" evidence="19">
    <location>
        <begin position="492"/>
        <end position="766"/>
    </location>
</feature>
<dbReference type="PROSITE" id="PS50011">
    <property type="entry name" value="PROTEIN_KINASE_DOM"/>
    <property type="match status" value="1"/>
</dbReference>
<dbReference type="Pfam" id="PF00560">
    <property type="entry name" value="LRR_1"/>
    <property type="match status" value="1"/>
</dbReference>
<evidence type="ECO:0000259" key="19">
    <source>
        <dbReference type="PROSITE" id="PS50011"/>
    </source>
</evidence>
<comment type="catalytic activity">
    <reaction evidence="14">
        <text>L-threonyl-[protein] + ATP = O-phospho-L-threonyl-[protein] + ADP + H(+)</text>
        <dbReference type="Rhea" id="RHEA:46608"/>
        <dbReference type="Rhea" id="RHEA-COMP:11060"/>
        <dbReference type="Rhea" id="RHEA-COMP:11605"/>
        <dbReference type="ChEBI" id="CHEBI:15378"/>
        <dbReference type="ChEBI" id="CHEBI:30013"/>
        <dbReference type="ChEBI" id="CHEBI:30616"/>
        <dbReference type="ChEBI" id="CHEBI:61977"/>
        <dbReference type="ChEBI" id="CHEBI:456216"/>
        <dbReference type="EC" id="2.7.11.1"/>
    </reaction>
</comment>
<keyword evidence="5" id="KW-0808">Transferase</keyword>
<dbReference type="GeneID" id="103342879"/>
<evidence type="ECO:0000256" key="3">
    <source>
        <dbReference type="ARBA" id="ARBA00022527"/>
    </source>
</evidence>
<keyword evidence="20" id="KW-1185">Reference proteome</keyword>
<gene>
    <name evidence="21" type="primary">LOC103342879</name>
</gene>
<dbReference type="InterPro" id="IPR001611">
    <property type="entry name" value="Leu-rich_rpt"/>
</dbReference>
<dbReference type="PROSITE" id="PS00107">
    <property type="entry name" value="PROTEIN_KINASE_ATP"/>
    <property type="match status" value="1"/>
</dbReference>
<keyword evidence="11 16" id="KW-0067">ATP-binding</keyword>
<keyword evidence="12" id="KW-1133">Transmembrane helix</keyword>
<reference evidence="20" key="1">
    <citation type="journal article" date="2012" name="Nat. Commun.">
        <title>The genome of Prunus mume.</title>
        <authorList>
            <person name="Zhang Q."/>
            <person name="Chen W."/>
            <person name="Sun L."/>
            <person name="Zhao F."/>
            <person name="Huang B."/>
            <person name="Yang W."/>
            <person name="Tao Y."/>
            <person name="Wang J."/>
            <person name="Yuan Z."/>
            <person name="Fan G."/>
            <person name="Xing Z."/>
            <person name="Han C."/>
            <person name="Pan H."/>
            <person name="Zhong X."/>
            <person name="Shi W."/>
            <person name="Liang X."/>
            <person name="Du D."/>
            <person name="Sun F."/>
            <person name="Xu Z."/>
            <person name="Hao R."/>
            <person name="Lv T."/>
            <person name="Lv Y."/>
            <person name="Zheng Z."/>
            <person name="Sun M."/>
            <person name="Luo L."/>
            <person name="Cai M."/>
            <person name="Gao Y."/>
            <person name="Wang J."/>
            <person name="Yin Y."/>
            <person name="Xu X."/>
            <person name="Cheng T."/>
            <person name="Wang J."/>
        </authorList>
    </citation>
    <scope>NUCLEOTIDE SEQUENCE [LARGE SCALE GENOMIC DNA]</scope>
</reference>
<dbReference type="EC" id="2.7.11.1" evidence="2"/>
<evidence type="ECO:0000256" key="11">
    <source>
        <dbReference type="ARBA" id="ARBA00022840"/>
    </source>
</evidence>
<keyword evidence="6" id="KW-0812">Transmembrane</keyword>